<gene>
    <name evidence="1" type="ORF">JJJ17_09300</name>
</gene>
<accession>A0A934VZR5</accession>
<keyword evidence="2" id="KW-1185">Reference proteome</keyword>
<protein>
    <submittedName>
        <fullName evidence="1">DUF1376 domain-containing protein</fullName>
    </submittedName>
</protein>
<evidence type="ECO:0000313" key="1">
    <source>
        <dbReference type="EMBL" id="MBK4216120.1"/>
    </source>
</evidence>
<organism evidence="1 2">
    <name type="scientific">Paracoccus caeni</name>
    <dbReference type="NCBI Taxonomy" id="657651"/>
    <lineage>
        <taxon>Bacteria</taxon>
        <taxon>Pseudomonadati</taxon>
        <taxon>Pseudomonadota</taxon>
        <taxon>Alphaproteobacteria</taxon>
        <taxon>Rhodobacterales</taxon>
        <taxon>Paracoccaceae</taxon>
        <taxon>Paracoccus</taxon>
    </lineage>
</organism>
<reference evidence="1" key="1">
    <citation type="submission" date="2021-01" db="EMBL/GenBank/DDBJ databases">
        <title>Paracoccus amoyensis sp. nov., isolated from the surface seawater along the coast of Xiamen Island, China.</title>
        <authorList>
            <person name="Lyu L."/>
        </authorList>
    </citation>
    <scope>NUCLEOTIDE SEQUENCE</scope>
    <source>
        <strain evidence="1">MJ17</strain>
    </source>
</reference>
<evidence type="ECO:0000313" key="2">
    <source>
        <dbReference type="Proteomes" id="UP000640485"/>
    </source>
</evidence>
<proteinExistence type="predicted"/>
<sequence>MTDTVEFWAYPLQYGDRLKGYDWMPLYVDRLLSSHFVASAIHAGRRQDIGTALLLWAASMREDPAGTLPDNDIDLAQAARFGADVEQWREAREGALYGWRPVHIDNAPAGAKPRLGHPVIAEIVRDQFTRKRGRERGREVAAWATMKSRIRAKLKEGVGTKRIAENEFAVEQIGEWLRDNNLYVTTENVRVAAGTVLGTPKVVSMNGGDV</sequence>
<comment type="caution">
    <text evidence="1">The sequence shown here is derived from an EMBL/GenBank/DDBJ whole genome shotgun (WGS) entry which is preliminary data.</text>
</comment>
<dbReference type="AlphaFoldDB" id="A0A934VZR5"/>
<dbReference type="EMBL" id="JAEPRQ010000002">
    <property type="protein sequence ID" value="MBK4216120.1"/>
    <property type="molecule type" value="Genomic_DNA"/>
</dbReference>
<name>A0A934VZR5_9RHOB</name>
<dbReference type="Proteomes" id="UP000640485">
    <property type="component" value="Unassembled WGS sequence"/>
</dbReference>
<dbReference type="RefSeq" id="WP_200685686.1">
    <property type="nucleotide sequence ID" value="NZ_JAEPRQ010000002.1"/>
</dbReference>